<organism evidence="1 2">
    <name type="scientific">Roseococcus suduntuyensis</name>
    <dbReference type="NCBI Taxonomy" id="455361"/>
    <lineage>
        <taxon>Bacteria</taxon>
        <taxon>Pseudomonadati</taxon>
        <taxon>Pseudomonadota</taxon>
        <taxon>Alphaproteobacteria</taxon>
        <taxon>Acetobacterales</taxon>
        <taxon>Roseomonadaceae</taxon>
        <taxon>Roseococcus</taxon>
    </lineage>
</organism>
<dbReference type="EMBL" id="JACIDJ010000007">
    <property type="protein sequence ID" value="MBB3899969.1"/>
    <property type="molecule type" value="Genomic_DNA"/>
</dbReference>
<evidence type="ECO:0000313" key="2">
    <source>
        <dbReference type="Proteomes" id="UP000553193"/>
    </source>
</evidence>
<keyword evidence="2" id="KW-1185">Reference proteome</keyword>
<accession>A0A840AEB5</accession>
<dbReference type="AlphaFoldDB" id="A0A840AEB5"/>
<comment type="caution">
    <text evidence="1">The sequence shown here is derived from an EMBL/GenBank/DDBJ whole genome shotgun (WGS) entry which is preliminary data.</text>
</comment>
<proteinExistence type="predicted"/>
<reference evidence="1 2" key="1">
    <citation type="submission" date="2020-08" db="EMBL/GenBank/DDBJ databases">
        <title>Genomic Encyclopedia of Type Strains, Phase IV (KMG-IV): sequencing the most valuable type-strain genomes for metagenomic binning, comparative biology and taxonomic classification.</title>
        <authorList>
            <person name="Goeker M."/>
        </authorList>
    </citation>
    <scope>NUCLEOTIDE SEQUENCE [LARGE SCALE GENOMIC DNA]</scope>
    <source>
        <strain evidence="1 2">DSM 19979</strain>
    </source>
</reference>
<dbReference type="Proteomes" id="UP000553193">
    <property type="component" value="Unassembled WGS sequence"/>
</dbReference>
<sequence>MREPRSLPPGVAEYLADFNAITRGRPLAELDQFEFSKLADRVRQGTSETGLPAPLAFRKEQIRRITGVLPKRA</sequence>
<protein>
    <submittedName>
        <fullName evidence="1">Uncharacterized protein</fullName>
    </submittedName>
</protein>
<gene>
    <name evidence="1" type="ORF">GGQ83_003436</name>
</gene>
<evidence type="ECO:0000313" key="1">
    <source>
        <dbReference type="EMBL" id="MBB3899969.1"/>
    </source>
</evidence>
<name>A0A840AEB5_9PROT</name>
<dbReference type="RefSeq" id="WP_184386197.1">
    <property type="nucleotide sequence ID" value="NZ_JACIDJ010000007.1"/>
</dbReference>